<dbReference type="EMBL" id="VBAM01000315">
    <property type="protein sequence ID" value="TMJ10082.1"/>
    <property type="molecule type" value="Genomic_DNA"/>
</dbReference>
<dbReference type="Gene3D" id="3.40.50.1220">
    <property type="entry name" value="TPP-binding domain"/>
    <property type="match status" value="1"/>
</dbReference>
<evidence type="ECO:0000256" key="2">
    <source>
        <dbReference type="ARBA" id="ARBA00048670"/>
    </source>
</evidence>
<dbReference type="InterPro" id="IPR045229">
    <property type="entry name" value="TPP_enz"/>
</dbReference>
<dbReference type="Pfam" id="PF02775">
    <property type="entry name" value="TPP_enzyme_C"/>
    <property type="match status" value="1"/>
</dbReference>
<comment type="caution">
    <text evidence="5">The sequence shown here is derived from an EMBL/GenBank/DDBJ whole genome shotgun (WGS) entry which is preliminary data.</text>
</comment>
<dbReference type="GO" id="GO:0000287">
    <property type="term" value="F:magnesium ion binding"/>
    <property type="evidence" value="ECO:0007669"/>
    <property type="project" value="InterPro"/>
</dbReference>
<dbReference type="InterPro" id="IPR011766">
    <property type="entry name" value="TPP_enzyme_TPP-bd"/>
</dbReference>
<dbReference type="SUPFAM" id="SSF52518">
    <property type="entry name" value="Thiamin diphosphate-binding fold (THDP-binding)"/>
    <property type="match status" value="1"/>
</dbReference>
<dbReference type="GO" id="GO:0009097">
    <property type="term" value="P:isoleucine biosynthetic process"/>
    <property type="evidence" value="ECO:0007669"/>
    <property type="project" value="TreeGrafter"/>
</dbReference>
<dbReference type="Proteomes" id="UP000320393">
    <property type="component" value="Unassembled WGS sequence"/>
</dbReference>
<dbReference type="Pfam" id="PF00205">
    <property type="entry name" value="TPP_enzyme_M"/>
    <property type="match status" value="1"/>
</dbReference>
<protein>
    <submittedName>
        <fullName evidence="5">Acetolactate synthase large subunit</fullName>
        <ecNumber evidence="5">2.2.1.6</ecNumber>
    </submittedName>
</protein>
<dbReference type="PANTHER" id="PTHR18968:SF13">
    <property type="entry name" value="ACETOLACTATE SYNTHASE CATALYTIC SUBUNIT, MITOCHONDRIAL"/>
    <property type="match status" value="1"/>
</dbReference>
<dbReference type="InterPro" id="IPR029035">
    <property type="entry name" value="DHS-like_NAD/FAD-binding_dom"/>
</dbReference>
<comment type="similarity">
    <text evidence="1">Belongs to the TPP enzyme family.</text>
</comment>
<dbReference type="InterPro" id="IPR029061">
    <property type="entry name" value="THDP-binding"/>
</dbReference>
<dbReference type="GO" id="GO:0005948">
    <property type="term" value="C:acetolactate synthase complex"/>
    <property type="evidence" value="ECO:0007669"/>
    <property type="project" value="TreeGrafter"/>
</dbReference>
<feature type="non-terminal residue" evidence="5">
    <location>
        <position position="1"/>
    </location>
</feature>
<evidence type="ECO:0000256" key="1">
    <source>
        <dbReference type="ARBA" id="ARBA00007812"/>
    </source>
</evidence>
<dbReference type="FunFam" id="3.40.50.1220:FF:000008">
    <property type="entry name" value="Acetolactate synthase"/>
    <property type="match status" value="1"/>
</dbReference>
<organism evidence="5 6">
    <name type="scientific">Candidatus Segetimicrobium genomatis</name>
    <dbReference type="NCBI Taxonomy" id="2569760"/>
    <lineage>
        <taxon>Bacteria</taxon>
        <taxon>Bacillati</taxon>
        <taxon>Candidatus Sysuimicrobiota</taxon>
        <taxon>Candidatus Sysuimicrobiia</taxon>
        <taxon>Candidatus Sysuimicrobiales</taxon>
        <taxon>Candidatus Segetimicrobiaceae</taxon>
        <taxon>Candidatus Segetimicrobium</taxon>
    </lineage>
</organism>
<evidence type="ECO:0000259" key="4">
    <source>
        <dbReference type="Pfam" id="PF02775"/>
    </source>
</evidence>
<evidence type="ECO:0000313" key="5">
    <source>
        <dbReference type="EMBL" id="TMJ10082.1"/>
    </source>
</evidence>
<dbReference type="PANTHER" id="PTHR18968">
    <property type="entry name" value="THIAMINE PYROPHOSPHATE ENZYMES"/>
    <property type="match status" value="1"/>
</dbReference>
<dbReference type="GO" id="GO:0030976">
    <property type="term" value="F:thiamine pyrophosphate binding"/>
    <property type="evidence" value="ECO:0007669"/>
    <property type="project" value="InterPro"/>
</dbReference>
<reference evidence="5 6" key="1">
    <citation type="journal article" date="2019" name="Nat. Microbiol.">
        <title>Mediterranean grassland soil C-N compound turnover is dependent on rainfall and depth, and is mediated by genomically divergent microorganisms.</title>
        <authorList>
            <person name="Diamond S."/>
            <person name="Andeer P.F."/>
            <person name="Li Z."/>
            <person name="Crits-Christoph A."/>
            <person name="Burstein D."/>
            <person name="Anantharaman K."/>
            <person name="Lane K.R."/>
            <person name="Thomas B.C."/>
            <person name="Pan C."/>
            <person name="Northen T.R."/>
            <person name="Banfield J.F."/>
        </authorList>
    </citation>
    <scope>NUCLEOTIDE SEQUENCE [LARGE SCALE GENOMIC DNA]</scope>
    <source>
        <strain evidence="5">NP_5</strain>
    </source>
</reference>
<gene>
    <name evidence="5" type="ORF">E6H02_08325</name>
</gene>
<dbReference type="AlphaFoldDB" id="A0A537LQ65"/>
<dbReference type="GO" id="GO:0003984">
    <property type="term" value="F:acetolactate synthase activity"/>
    <property type="evidence" value="ECO:0007669"/>
    <property type="project" value="UniProtKB-EC"/>
</dbReference>
<name>A0A537LQ65_9BACT</name>
<proteinExistence type="inferred from homology"/>
<dbReference type="InterPro" id="IPR012000">
    <property type="entry name" value="Thiamin_PyroP_enz_cen_dom"/>
</dbReference>
<feature type="domain" description="Thiamine pyrophosphate enzyme central" evidence="3">
    <location>
        <begin position="1"/>
        <end position="121"/>
    </location>
</feature>
<dbReference type="GO" id="GO:0009099">
    <property type="term" value="P:L-valine biosynthetic process"/>
    <property type="evidence" value="ECO:0007669"/>
    <property type="project" value="TreeGrafter"/>
</dbReference>
<comment type="catalytic activity">
    <reaction evidence="2">
        <text>2 pyruvate + H(+) = (2S)-2-acetolactate + CO2</text>
        <dbReference type="Rhea" id="RHEA:25249"/>
        <dbReference type="ChEBI" id="CHEBI:15361"/>
        <dbReference type="ChEBI" id="CHEBI:15378"/>
        <dbReference type="ChEBI" id="CHEBI:16526"/>
        <dbReference type="ChEBI" id="CHEBI:58476"/>
        <dbReference type="EC" id="2.2.1.6"/>
    </reaction>
</comment>
<dbReference type="GO" id="GO:0050660">
    <property type="term" value="F:flavin adenine dinucleotide binding"/>
    <property type="evidence" value="ECO:0007669"/>
    <property type="project" value="TreeGrafter"/>
</dbReference>
<dbReference type="Gene3D" id="3.40.50.970">
    <property type="match status" value="1"/>
</dbReference>
<keyword evidence="5" id="KW-0808">Transferase</keyword>
<feature type="domain" description="Thiamine pyrophosphate enzyme TPP-binding" evidence="4">
    <location>
        <begin position="177"/>
        <end position="325"/>
    </location>
</feature>
<dbReference type="CDD" id="cd02015">
    <property type="entry name" value="TPP_AHAS"/>
    <property type="match status" value="1"/>
</dbReference>
<evidence type="ECO:0000259" key="3">
    <source>
        <dbReference type="Pfam" id="PF00205"/>
    </source>
</evidence>
<dbReference type="InterPro" id="IPR039368">
    <property type="entry name" value="AHAS_TPP"/>
</dbReference>
<accession>A0A537LQ65</accession>
<dbReference type="SUPFAM" id="SSF52467">
    <property type="entry name" value="DHS-like NAD/FAD-binding domain"/>
    <property type="match status" value="1"/>
</dbReference>
<dbReference type="EC" id="2.2.1.6" evidence="5"/>
<evidence type="ECO:0000313" key="6">
    <source>
        <dbReference type="Proteomes" id="UP000320393"/>
    </source>
</evidence>
<sequence>IYAGGGIISSNAAAELAALARQARIPVTTTLMGKGGFPETDPLSLGMLGMHGTAYANYAINAADVILAVGVRFDDRVTGRLKDFAPHAKFIHIDIDPAEIGKNKPAHVPIVGDAREALRVLASQLPPLNCEPWHRQIAEWKERYPLRYRQEGETIKPQFAIDEIYRLTKGQAIVATDVGQHQMWAAQFYLTTQPRTWVTSGGLGAMGFGFPAAIGAQMGRPDALVCAIVGDGGFQMTMQDLASAVEWGLPIKIYIINNKSLGMVRQWQQLFYRERYSHVWLRNPDFAKLAEAFGAVGITARRPEEVVPAIERSLQVTDRPCLVDFHCDPEENCYPMIPSGQSIKEMIVERG</sequence>